<dbReference type="EMBL" id="LQYT01000012">
    <property type="protein sequence ID" value="KYD22274.1"/>
    <property type="molecule type" value="Genomic_DNA"/>
</dbReference>
<dbReference type="Proteomes" id="UP000075683">
    <property type="component" value="Unassembled WGS sequence"/>
</dbReference>
<protein>
    <submittedName>
        <fullName evidence="1">Uncharacterized protein</fullName>
    </submittedName>
</protein>
<reference evidence="1 2" key="1">
    <citation type="submission" date="2016-01" db="EMBL/GenBank/DDBJ databases">
        <title>Draft Genome Sequences of Seven Thermophilic Sporeformers Isolated from Foods.</title>
        <authorList>
            <person name="Berendsen E.M."/>
            <person name="Wells-Bennik M.H."/>
            <person name="Krawcyk A.O."/>
            <person name="De Jong A."/>
            <person name="Holsappel S."/>
            <person name="Eijlander R.T."/>
            <person name="Kuipers O.P."/>
        </authorList>
    </citation>
    <scope>NUCLEOTIDE SEQUENCE [LARGE SCALE GENOMIC DNA]</scope>
    <source>
        <strain evidence="1 2">B4135</strain>
    </source>
</reference>
<dbReference type="AlphaFoldDB" id="A0A150MCH4"/>
<accession>A0A150MCH4</accession>
<name>A0A150MCH4_9BACI</name>
<evidence type="ECO:0000313" key="1">
    <source>
        <dbReference type="EMBL" id="KYD22274.1"/>
    </source>
</evidence>
<gene>
    <name evidence="1" type="ORF">B4135_1404</name>
</gene>
<dbReference type="STRING" id="301148.B4135_1404"/>
<sequence>MEKKSQFWKNSCVNPSRLFFLYGRRGMRRSPGAAAPSRLLGGNFAKVKNQHRIGRIR</sequence>
<comment type="caution">
    <text evidence="1">The sequence shown here is derived from an EMBL/GenBank/DDBJ whole genome shotgun (WGS) entry which is preliminary data.</text>
</comment>
<proteinExistence type="predicted"/>
<evidence type="ECO:0000313" key="2">
    <source>
        <dbReference type="Proteomes" id="UP000075683"/>
    </source>
</evidence>
<organism evidence="1 2">
    <name type="scientific">Caldibacillus debilis</name>
    <dbReference type="NCBI Taxonomy" id="301148"/>
    <lineage>
        <taxon>Bacteria</taxon>
        <taxon>Bacillati</taxon>
        <taxon>Bacillota</taxon>
        <taxon>Bacilli</taxon>
        <taxon>Bacillales</taxon>
        <taxon>Bacillaceae</taxon>
        <taxon>Caldibacillus</taxon>
    </lineage>
</organism>